<dbReference type="Proteomes" id="UP001604277">
    <property type="component" value="Unassembled WGS sequence"/>
</dbReference>
<proteinExistence type="predicted"/>
<protein>
    <submittedName>
        <fullName evidence="1">Uncharacterized protein</fullName>
    </submittedName>
</protein>
<comment type="caution">
    <text evidence="1">The sequence shown here is derived from an EMBL/GenBank/DDBJ whole genome shotgun (WGS) entry which is preliminary data.</text>
</comment>
<dbReference type="AlphaFoldDB" id="A0ABD1WMW0"/>
<evidence type="ECO:0000313" key="1">
    <source>
        <dbReference type="EMBL" id="KAL2550088.1"/>
    </source>
</evidence>
<sequence>MARLRHCTWRRRPCLSHQVSYDRHAFAPIQILATRFNVERWSYASAWPWSASLRRKTWLQEWNPQSLMHSWPFSSAPKRIRGEGAPNSNINHYLRFLSLTKKLYNSTQKNCAIQGEKSCAIQHNSTL</sequence>
<accession>A0ABD1WMW0</accession>
<organism evidence="1 2">
    <name type="scientific">Forsythia ovata</name>
    <dbReference type="NCBI Taxonomy" id="205694"/>
    <lineage>
        <taxon>Eukaryota</taxon>
        <taxon>Viridiplantae</taxon>
        <taxon>Streptophyta</taxon>
        <taxon>Embryophyta</taxon>
        <taxon>Tracheophyta</taxon>
        <taxon>Spermatophyta</taxon>
        <taxon>Magnoliopsida</taxon>
        <taxon>eudicotyledons</taxon>
        <taxon>Gunneridae</taxon>
        <taxon>Pentapetalae</taxon>
        <taxon>asterids</taxon>
        <taxon>lamiids</taxon>
        <taxon>Lamiales</taxon>
        <taxon>Oleaceae</taxon>
        <taxon>Forsythieae</taxon>
        <taxon>Forsythia</taxon>
    </lineage>
</organism>
<reference evidence="2" key="1">
    <citation type="submission" date="2024-07" db="EMBL/GenBank/DDBJ databases">
        <title>Two chromosome-level genome assemblies of Korean endemic species Abeliophyllum distichum and Forsythia ovata (Oleaceae).</title>
        <authorList>
            <person name="Jang H."/>
        </authorList>
    </citation>
    <scope>NUCLEOTIDE SEQUENCE [LARGE SCALE GENOMIC DNA]</scope>
</reference>
<keyword evidence="2" id="KW-1185">Reference proteome</keyword>
<evidence type="ECO:0000313" key="2">
    <source>
        <dbReference type="Proteomes" id="UP001604277"/>
    </source>
</evidence>
<gene>
    <name evidence="1" type="ORF">Fot_11618</name>
</gene>
<name>A0ABD1WMW0_9LAMI</name>
<dbReference type="EMBL" id="JBFOLJ010000003">
    <property type="protein sequence ID" value="KAL2550088.1"/>
    <property type="molecule type" value="Genomic_DNA"/>
</dbReference>